<feature type="domain" description="Transcription regulator PadR N-terminal" evidence="2">
    <location>
        <begin position="72"/>
        <end position="138"/>
    </location>
</feature>
<evidence type="ECO:0000313" key="3">
    <source>
        <dbReference type="EMBL" id="MDN4482246.1"/>
    </source>
</evidence>
<evidence type="ECO:0000313" key="4">
    <source>
        <dbReference type="EMBL" id="MDN4486904.1"/>
    </source>
</evidence>
<protein>
    <submittedName>
        <fullName evidence="4">PadR family transcriptional regulator</fullName>
    </submittedName>
</protein>
<organism evidence="4 5">
    <name type="scientific">Demequina lignilytica</name>
    <dbReference type="NCBI Taxonomy" id="3051663"/>
    <lineage>
        <taxon>Bacteria</taxon>
        <taxon>Bacillati</taxon>
        <taxon>Actinomycetota</taxon>
        <taxon>Actinomycetes</taxon>
        <taxon>Micrococcales</taxon>
        <taxon>Demequinaceae</taxon>
        <taxon>Demequina</taxon>
    </lineage>
</organism>
<feature type="compositionally biased region" description="Basic residues" evidence="1">
    <location>
        <begin position="52"/>
        <end position="63"/>
    </location>
</feature>
<feature type="compositionally biased region" description="Basic and acidic residues" evidence="1">
    <location>
        <begin position="1"/>
        <end position="17"/>
    </location>
</feature>
<dbReference type="EMBL" id="JAUHPX010000001">
    <property type="protein sequence ID" value="MDN4486904.1"/>
    <property type="molecule type" value="Genomic_DNA"/>
</dbReference>
<dbReference type="InterPro" id="IPR036388">
    <property type="entry name" value="WH-like_DNA-bd_sf"/>
</dbReference>
<dbReference type="InterPro" id="IPR005149">
    <property type="entry name" value="Tscrpt_reg_PadR_N"/>
</dbReference>
<feature type="region of interest" description="Disordered" evidence="1">
    <location>
        <begin position="1"/>
        <end position="66"/>
    </location>
</feature>
<dbReference type="EMBL" id="JAUHQB010000001">
    <property type="protein sequence ID" value="MDN4482246.1"/>
    <property type="molecule type" value="Genomic_DNA"/>
</dbReference>
<evidence type="ECO:0000313" key="6">
    <source>
        <dbReference type="Proteomes" id="UP001172756"/>
    </source>
</evidence>
<dbReference type="AlphaFoldDB" id="A0AAW7LZR6"/>
<feature type="compositionally biased region" description="Gly residues" evidence="1">
    <location>
        <begin position="22"/>
        <end position="51"/>
    </location>
</feature>
<dbReference type="InterPro" id="IPR036390">
    <property type="entry name" value="WH_DNA-bd_sf"/>
</dbReference>
<dbReference type="PANTHER" id="PTHR43252">
    <property type="entry name" value="TRANSCRIPTIONAL REGULATOR YQJI"/>
    <property type="match status" value="1"/>
</dbReference>
<gene>
    <name evidence="3" type="ORF">QQ002_01675</name>
    <name evidence="4" type="ORF">QQX10_01850</name>
</gene>
<dbReference type="Gene3D" id="1.10.10.10">
    <property type="entry name" value="Winged helix-like DNA-binding domain superfamily/Winged helix DNA-binding domain"/>
    <property type="match status" value="1"/>
</dbReference>
<dbReference type="Proteomes" id="UP001172737">
    <property type="component" value="Unassembled WGS sequence"/>
</dbReference>
<dbReference type="RefSeq" id="WP_301144484.1">
    <property type="nucleotide sequence ID" value="NZ_JAUHPX010000001.1"/>
</dbReference>
<dbReference type="PANTHER" id="PTHR43252:SF2">
    <property type="entry name" value="TRANSCRIPTION REGULATOR, PADR-LIKE FAMILY"/>
    <property type="match status" value="1"/>
</dbReference>
<comment type="caution">
    <text evidence="4">The sequence shown here is derived from an EMBL/GenBank/DDBJ whole genome shotgun (WGS) entry which is preliminary data.</text>
</comment>
<evidence type="ECO:0000259" key="2">
    <source>
        <dbReference type="Pfam" id="PF03551"/>
    </source>
</evidence>
<accession>A0AAW7LZR6</accession>
<dbReference type="Proteomes" id="UP001172756">
    <property type="component" value="Unassembled WGS sequence"/>
</dbReference>
<proteinExistence type="predicted"/>
<dbReference type="Pfam" id="PF03551">
    <property type="entry name" value="PadR"/>
    <property type="match status" value="1"/>
</dbReference>
<evidence type="ECO:0000256" key="1">
    <source>
        <dbReference type="SAM" id="MobiDB-lite"/>
    </source>
</evidence>
<reference evidence="4" key="1">
    <citation type="submission" date="2023-06" db="EMBL/GenBank/DDBJ databases">
        <title>Sysu t00039.</title>
        <authorList>
            <person name="Gao L."/>
            <person name="Fang B.-Z."/>
            <person name="Li W.-J."/>
        </authorList>
    </citation>
    <scope>NUCLEOTIDE SEQUENCE</scope>
    <source>
        <strain evidence="4">SYSU T00039</strain>
    </source>
</reference>
<name>A0AAW7LZR6_9MICO</name>
<keyword evidence="5" id="KW-1185">Reference proteome</keyword>
<reference evidence="3 6" key="2">
    <citation type="submission" date="2023-06" db="EMBL/GenBank/DDBJ databases">
        <title>SYSU T0a273.</title>
        <authorList>
            <person name="Gao L."/>
            <person name="Fang B.-Z."/>
            <person name="Li W.-J."/>
        </authorList>
    </citation>
    <scope>NUCLEOTIDE SEQUENCE [LARGE SCALE GENOMIC DNA]</scope>
    <source>
        <strain evidence="3 6">SYSU T0a273</strain>
    </source>
</reference>
<sequence>MKHQHEAWRAGDDEAWGRGRHGGFGPGDGGEGGRGRRGGSGGRGGHGGPGGRHGHPGGRRGGRPRGDVRSAILLLLAEQPRHGYELIRAIEERSSGAWVPSPGSIYPTLQALEDEGLVGIETVEGRKTASLTAAGREWAAEHAAEMEALFSAPEGHESAAALRQELGALREAAVHVARQPGRPELAARAVEILAAARKDLYRLLVDDEG</sequence>
<dbReference type="SUPFAM" id="SSF46785">
    <property type="entry name" value="Winged helix' DNA-binding domain"/>
    <property type="match status" value="1"/>
</dbReference>
<evidence type="ECO:0000313" key="5">
    <source>
        <dbReference type="Proteomes" id="UP001172737"/>
    </source>
</evidence>